<dbReference type="InterPro" id="IPR037143">
    <property type="entry name" value="4-PPantetheinyl_Trfase_dom_sf"/>
</dbReference>
<evidence type="ECO:0000256" key="2">
    <source>
        <dbReference type="ARBA" id="ARBA00022679"/>
    </source>
</evidence>
<comment type="similarity">
    <text evidence="1">Belongs to the P-Pant transferase superfamily. Gsp/Sfp/HetI/AcpT family.</text>
</comment>
<dbReference type="InterPro" id="IPR008278">
    <property type="entry name" value="4-PPantetheinyl_Trfase_dom"/>
</dbReference>
<name>A0A9D2TBP3_9FIRM</name>
<evidence type="ECO:0000256" key="1">
    <source>
        <dbReference type="ARBA" id="ARBA00010990"/>
    </source>
</evidence>
<protein>
    <submittedName>
        <fullName evidence="4">4'-phosphopantetheinyl transferase superfamily protein</fullName>
    </submittedName>
</protein>
<reference evidence="4" key="2">
    <citation type="submission" date="2021-04" db="EMBL/GenBank/DDBJ databases">
        <authorList>
            <person name="Gilroy R."/>
        </authorList>
    </citation>
    <scope>NUCLEOTIDE SEQUENCE</scope>
    <source>
        <strain evidence="4">ChiBcec2-3848</strain>
    </source>
</reference>
<evidence type="ECO:0000313" key="5">
    <source>
        <dbReference type="Proteomes" id="UP000823886"/>
    </source>
</evidence>
<dbReference type="Pfam" id="PF01648">
    <property type="entry name" value="ACPS"/>
    <property type="match status" value="1"/>
</dbReference>
<reference evidence="4" key="1">
    <citation type="journal article" date="2021" name="PeerJ">
        <title>Extensive microbial diversity within the chicken gut microbiome revealed by metagenomics and culture.</title>
        <authorList>
            <person name="Gilroy R."/>
            <person name="Ravi A."/>
            <person name="Getino M."/>
            <person name="Pursley I."/>
            <person name="Horton D.L."/>
            <person name="Alikhan N.F."/>
            <person name="Baker D."/>
            <person name="Gharbi K."/>
            <person name="Hall N."/>
            <person name="Watson M."/>
            <person name="Adriaenssens E.M."/>
            <person name="Foster-Nyarko E."/>
            <person name="Jarju S."/>
            <person name="Secka A."/>
            <person name="Antonio M."/>
            <person name="Oren A."/>
            <person name="Chaudhuri R.R."/>
            <person name="La Ragione R."/>
            <person name="Hildebrand F."/>
            <person name="Pallen M.J."/>
        </authorList>
    </citation>
    <scope>NUCLEOTIDE SEQUENCE</scope>
    <source>
        <strain evidence="4">ChiBcec2-3848</strain>
    </source>
</reference>
<dbReference type="Gene3D" id="3.90.470.20">
    <property type="entry name" value="4'-phosphopantetheinyl transferase domain"/>
    <property type="match status" value="1"/>
</dbReference>
<dbReference type="PANTHER" id="PTHR12215">
    <property type="entry name" value="PHOSPHOPANTETHEINE TRANSFERASE"/>
    <property type="match status" value="1"/>
</dbReference>
<dbReference type="Proteomes" id="UP000823886">
    <property type="component" value="Unassembled WGS sequence"/>
</dbReference>
<gene>
    <name evidence="4" type="ORF">H9753_10345</name>
</gene>
<dbReference type="GO" id="GO:0000287">
    <property type="term" value="F:magnesium ion binding"/>
    <property type="evidence" value="ECO:0007669"/>
    <property type="project" value="InterPro"/>
</dbReference>
<proteinExistence type="inferred from homology"/>
<comment type="caution">
    <text evidence="4">The sequence shown here is derived from an EMBL/GenBank/DDBJ whole genome shotgun (WGS) entry which is preliminary data.</text>
</comment>
<dbReference type="PANTHER" id="PTHR12215:SF10">
    <property type="entry name" value="L-AMINOADIPATE-SEMIALDEHYDE DEHYDROGENASE-PHOSPHOPANTETHEINYL TRANSFERASE"/>
    <property type="match status" value="1"/>
</dbReference>
<dbReference type="GO" id="GO:0019878">
    <property type="term" value="P:lysine biosynthetic process via aminoadipic acid"/>
    <property type="evidence" value="ECO:0007669"/>
    <property type="project" value="TreeGrafter"/>
</dbReference>
<organism evidence="4 5">
    <name type="scientific">Candidatus Blautia merdavium</name>
    <dbReference type="NCBI Taxonomy" id="2838494"/>
    <lineage>
        <taxon>Bacteria</taxon>
        <taxon>Bacillati</taxon>
        <taxon>Bacillota</taxon>
        <taxon>Clostridia</taxon>
        <taxon>Lachnospirales</taxon>
        <taxon>Lachnospiraceae</taxon>
        <taxon>Blautia</taxon>
    </lineage>
</organism>
<evidence type="ECO:0000313" key="4">
    <source>
        <dbReference type="EMBL" id="HJC63999.1"/>
    </source>
</evidence>
<dbReference type="GO" id="GO:0008897">
    <property type="term" value="F:holo-[acyl-carrier-protein] synthase activity"/>
    <property type="evidence" value="ECO:0007669"/>
    <property type="project" value="InterPro"/>
</dbReference>
<dbReference type="GO" id="GO:0005829">
    <property type="term" value="C:cytosol"/>
    <property type="evidence" value="ECO:0007669"/>
    <property type="project" value="TreeGrafter"/>
</dbReference>
<sequence>MEKPQIRIYTGRISVWTQELLEEGRRRESACGRLLLALGLFETGRGELLKGARTFSQVLKLLDALTVSGAHGKPGFPGYPQIQFNISHSGEYAACALTRVPCGLDIQEIRGFRGKRILERTMDEEQQRQILSSADPALAFSRLWAEKESIVKLSGEGLSRSFRDLKPPVWRETFEQLPAYTGSICAGVPCWISVEEVLPQRLWQALTQAERNLEKG</sequence>
<feature type="domain" description="4'-phosphopantetheinyl transferase" evidence="3">
    <location>
        <begin position="101"/>
        <end position="167"/>
    </location>
</feature>
<dbReference type="AlphaFoldDB" id="A0A9D2TBP3"/>
<dbReference type="EMBL" id="DWVZ01000142">
    <property type="protein sequence ID" value="HJC63999.1"/>
    <property type="molecule type" value="Genomic_DNA"/>
</dbReference>
<dbReference type="SUPFAM" id="SSF56214">
    <property type="entry name" value="4'-phosphopantetheinyl transferase"/>
    <property type="match status" value="2"/>
</dbReference>
<dbReference type="InterPro" id="IPR050559">
    <property type="entry name" value="P-Pant_transferase_sf"/>
</dbReference>
<keyword evidence="2 4" id="KW-0808">Transferase</keyword>
<accession>A0A9D2TBP3</accession>
<evidence type="ECO:0000259" key="3">
    <source>
        <dbReference type="Pfam" id="PF01648"/>
    </source>
</evidence>